<dbReference type="Proteomes" id="UP000187203">
    <property type="component" value="Unassembled WGS sequence"/>
</dbReference>
<dbReference type="AlphaFoldDB" id="A0A1R3GIJ7"/>
<comment type="caution">
    <text evidence="1">The sequence shown here is derived from an EMBL/GenBank/DDBJ whole genome shotgun (WGS) entry which is preliminary data.</text>
</comment>
<dbReference type="InterPro" id="IPR008480">
    <property type="entry name" value="DUF761_pln"/>
</dbReference>
<dbReference type="EMBL" id="AWUE01022475">
    <property type="protein sequence ID" value="OMO57902.1"/>
    <property type="molecule type" value="Genomic_DNA"/>
</dbReference>
<evidence type="ECO:0000313" key="2">
    <source>
        <dbReference type="Proteomes" id="UP000187203"/>
    </source>
</evidence>
<proteinExistence type="predicted"/>
<dbReference type="Pfam" id="PF05553">
    <property type="entry name" value="DUF761"/>
    <property type="match status" value="1"/>
</dbReference>
<gene>
    <name evidence="1" type="ORF">COLO4_35005</name>
</gene>
<dbReference type="OrthoDB" id="10281857at2759"/>
<sequence length="71" mass="8508">MEDDTVVPIKFIRDLDDKKSKAKREGMVRRKLTESQHGDINKLADIFISNFRTQLSYQRDEQIKYYPEMKV</sequence>
<reference evidence="2" key="1">
    <citation type="submission" date="2013-09" db="EMBL/GenBank/DDBJ databases">
        <title>Corchorus olitorius genome sequencing.</title>
        <authorList>
            <person name="Alam M."/>
            <person name="Haque M.S."/>
            <person name="Islam M.S."/>
            <person name="Emdad E.M."/>
            <person name="Islam M.M."/>
            <person name="Ahmed B."/>
            <person name="Halim A."/>
            <person name="Hossen Q.M.M."/>
            <person name="Hossain M.Z."/>
            <person name="Ahmed R."/>
            <person name="Khan M.M."/>
            <person name="Islam R."/>
            <person name="Rashid M.M."/>
            <person name="Khan S.A."/>
            <person name="Rahman M.S."/>
            <person name="Alam M."/>
            <person name="Yahiya A.S."/>
            <person name="Khan M.S."/>
            <person name="Azam M.S."/>
            <person name="Haque T."/>
            <person name="Lashkar M.Z.H."/>
            <person name="Akhand A.I."/>
            <person name="Morshed G."/>
            <person name="Roy S."/>
            <person name="Uddin K.S."/>
            <person name="Rabeya T."/>
            <person name="Hossain A.S."/>
            <person name="Chowdhury A."/>
            <person name="Snigdha A.R."/>
            <person name="Mortoza M.S."/>
            <person name="Matin S.A."/>
            <person name="Hoque S.M.E."/>
            <person name="Islam M.K."/>
            <person name="Roy D.K."/>
            <person name="Haider R."/>
            <person name="Moosa M.M."/>
            <person name="Elias S.M."/>
            <person name="Hasan A.M."/>
            <person name="Jahan S."/>
            <person name="Shafiuddin M."/>
            <person name="Mahmood N."/>
            <person name="Shommy N.S."/>
        </authorList>
    </citation>
    <scope>NUCLEOTIDE SEQUENCE [LARGE SCALE GENOMIC DNA]</scope>
    <source>
        <strain evidence="2">cv. O-4</strain>
    </source>
</reference>
<name>A0A1R3GIJ7_9ROSI</name>
<accession>A0A1R3GIJ7</accession>
<protein>
    <submittedName>
        <fullName evidence="1">Uncharacterized protein</fullName>
    </submittedName>
</protein>
<organism evidence="1 2">
    <name type="scientific">Corchorus olitorius</name>
    <dbReference type="NCBI Taxonomy" id="93759"/>
    <lineage>
        <taxon>Eukaryota</taxon>
        <taxon>Viridiplantae</taxon>
        <taxon>Streptophyta</taxon>
        <taxon>Embryophyta</taxon>
        <taxon>Tracheophyta</taxon>
        <taxon>Spermatophyta</taxon>
        <taxon>Magnoliopsida</taxon>
        <taxon>eudicotyledons</taxon>
        <taxon>Gunneridae</taxon>
        <taxon>Pentapetalae</taxon>
        <taxon>rosids</taxon>
        <taxon>malvids</taxon>
        <taxon>Malvales</taxon>
        <taxon>Malvaceae</taxon>
        <taxon>Grewioideae</taxon>
        <taxon>Apeibeae</taxon>
        <taxon>Corchorus</taxon>
    </lineage>
</organism>
<evidence type="ECO:0000313" key="1">
    <source>
        <dbReference type="EMBL" id="OMO57902.1"/>
    </source>
</evidence>
<keyword evidence="2" id="KW-1185">Reference proteome</keyword>